<dbReference type="PANTHER" id="PTHR46310:SF7">
    <property type="entry name" value="AMIDASE 1"/>
    <property type="match status" value="1"/>
</dbReference>
<name>B6EMI4_ALISL</name>
<dbReference type="AlphaFoldDB" id="B6EMI4"/>
<proteinExistence type="predicted"/>
<evidence type="ECO:0000313" key="3">
    <source>
        <dbReference type="Proteomes" id="UP000001730"/>
    </source>
</evidence>
<gene>
    <name evidence="2" type="ordered locus">VSAL_I1685</name>
</gene>
<dbReference type="InterPro" id="IPR023631">
    <property type="entry name" value="Amidase_dom"/>
</dbReference>
<keyword evidence="3" id="KW-1185">Reference proteome</keyword>
<dbReference type="KEGG" id="vsa:VSAL_I1685"/>
<dbReference type="SUPFAM" id="SSF75304">
    <property type="entry name" value="Amidase signature (AS) enzymes"/>
    <property type="match status" value="1"/>
</dbReference>
<dbReference type="EMBL" id="FM178379">
    <property type="protein sequence ID" value="CAQ79370.1"/>
    <property type="molecule type" value="Genomic_DNA"/>
</dbReference>
<feature type="domain" description="Amidase" evidence="1">
    <location>
        <begin position="29"/>
        <end position="183"/>
    </location>
</feature>
<dbReference type="RefSeq" id="WP_012550304.1">
    <property type="nucleotide sequence ID" value="NC_011312.1"/>
</dbReference>
<evidence type="ECO:0000313" key="2">
    <source>
        <dbReference type="EMBL" id="CAQ79370.1"/>
    </source>
</evidence>
<dbReference type="PANTHER" id="PTHR46310">
    <property type="entry name" value="AMIDASE 1"/>
    <property type="match status" value="1"/>
</dbReference>
<dbReference type="Proteomes" id="UP000001730">
    <property type="component" value="Chromosome 1"/>
</dbReference>
<organism evidence="2 3">
    <name type="scientific">Aliivibrio salmonicida (strain LFI1238)</name>
    <name type="common">Vibrio salmonicida (strain LFI1238)</name>
    <dbReference type="NCBI Taxonomy" id="316275"/>
    <lineage>
        <taxon>Bacteria</taxon>
        <taxon>Pseudomonadati</taxon>
        <taxon>Pseudomonadota</taxon>
        <taxon>Gammaproteobacteria</taxon>
        <taxon>Vibrionales</taxon>
        <taxon>Vibrionaceae</taxon>
        <taxon>Aliivibrio</taxon>
    </lineage>
</organism>
<dbReference type="HOGENOM" id="CLU_009600_0_3_6"/>
<dbReference type="eggNOG" id="COG0154">
    <property type="taxonomic scope" value="Bacteria"/>
</dbReference>
<protein>
    <submittedName>
        <fullName evidence="2">Amidase</fullName>
    </submittedName>
</protein>
<sequence length="388" mass="42586">MDVQTTYVPHSGPVQQWAFYGLLENKKFVVSDCIDIKDTPNGLGNPVWLAQQKVAKDNAPVVDLLLKKGAIFVGKTQMDEFGFGLHGNNPHYAAIKNPNSEGRLIGGSSCGAIAAVANGLADIGLGTDLSGGIRVPAVYAGLYGFKSSSYAANMKGVYCIAKEETSLGWVAKSLSDIRKVATTLTPMSPLMTVDRIVVLDSLFLDVPEEAKVKLEQLLEASPYYKVVRSKAISKIITMKAAESFKVITATRGLRNIEPWVEKNHPMLSNEIKMQLKWLSSLKYKDERIALEQRDLVKSVLESLLDEKTLLLLPTTANIAPPETATDEQLYKLNSLILKYTSLASLADLPQLHLPWFTVNNSPWGVSLIGKKGMDRQLIDAAIRWKGNQ</sequence>
<dbReference type="InterPro" id="IPR036928">
    <property type="entry name" value="AS_sf"/>
</dbReference>
<evidence type="ECO:0000259" key="1">
    <source>
        <dbReference type="Pfam" id="PF01425"/>
    </source>
</evidence>
<accession>B6EMI4</accession>
<reference evidence="2 3" key="1">
    <citation type="journal article" date="2008" name="BMC Genomics">
        <title>The genome sequence of the fish pathogen Aliivibrio salmonicida strain LFI1238 shows extensive evidence of gene decay.</title>
        <authorList>
            <person name="Hjerde E."/>
            <person name="Lorentzen M.S."/>
            <person name="Holden M.T."/>
            <person name="Seeger K."/>
            <person name="Paulsen S."/>
            <person name="Bason N."/>
            <person name="Churcher C."/>
            <person name="Harris D."/>
            <person name="Norbertczak H."/>
            <person name="Quail M.A."/>
            <person name="Sanders S."/>
            <person name="Thurston S."/>
            <person name="Parkhill J."/>
            <person name="Willassen N.P."/>
            <person name="Thomson N.R."/>
        </authorList>
    </citation>
    <scope>NUCLEOTIDE SEQUENCE [LARGE SCALE GENOMIC DNA]</scope>
    <source>
        <strain evidence="2 3">LFI1238</strain>
    </source>
</reference>
<dbReference type="Gene3D" id="3.90.1300.10">
    <property type="entry name" value="Amidase signature (AS) domain"/>
    <property type="match status" value="1"/>
</dbReference>
<dbReference type="Pfam" id="PF01425">
    <property type="entry name" value="Amidase"/>
    <property type="match status" value="1"/>
</dbReference>